<proteinExistence type="inferred from homology"/>
<keyword evidence="8 11" id="KW-0067">ATP-binding</keyword>
<keyword evidence="6 11" id="KW-0547">Nucleotide-binding</keyword>
<evidence type="ECO:0000256" key="8">
    <source>
        <dbReference type="ARBA" id="ARBA00022840"/>
    </source>
</evidence>
<dbReference type="GO" id="GO:0009229">
    <property type="term" value="P:thiamine diphosphate biosynthetic process"/>
    <property type="evidence" value="ECO:0007669"/>
    <property type="project" value="UniProtKB-UniRule"/>
</dbReference>
<dbReference type="EC" id="2.7.1.50" evidence="11"/>
<feature type="binding site" evidence="11">
    <location>
        <position position="201"/>
    </location>
    <ligand>
        <name>ATP</name>
        <dbReference type="ChEBI" id="CHEBI:30616"/>
    </ligand>
</feature>
<evidence type="ECO:0000256" key="11">
    <source>
        <dbReference type="HAMAP-Rule" id="MF_00228"/>
    </source>
</evidence>
<organism evidence="12 13">
    <name type="scientific">Pannonibacter phragmitetus</name>
    <dbReference type="NCBI Taxonomy" id="121719"/>
    <lineage>
        <taxon>Bacteria</taxon>
        <taxon>Pseudomonadati</taxon>
        <taxon>Pseudomonadota</taxon>
        <taxon>Alphaproteobacteria</taxon>
        <taxon>Hyphomicrobiales</taxon>
        <taxon>Stappiaceae</taxon>
        <taxon>Pannonibacter</taxon>
    </lineage>
</organism>
<dbReference type="GO" id="GO:0000287">
    <property type="term" value="F:magnesium ion binding"/>
    <property type="evidence" value="ECO:0007669"/>
    <property type="project" value="UniProtKB-UniRule"/>
</dbReference>
<protein>
    <recommendedName>
        <fullName evidence="11">Hydroxyethylthiazole kinase</fullName>
        <ecNumber evidence="11">2.7.1.50</ecNumber>
    </recommendedName>
    <alternativeName>
        <fullName evidence="11">4-methyl-5-beta-hydroxyethylthiazole kinase</fullName>
        <shortName evidence="11">TH kinase</shortName>
        <shortName evidence="11">Thz kinase</shortName>
    </alternativeName>
</protein>
<keyword evidence="10 11" id="KW-0784">Thiamine biosynthesis</keyword>
<evidence type="ECO:0000256" key="3">
    <source>
        <dbReference type="ARBA" id="ARBA00004868"/>
    </source>
</evidence>
<evidence type="ECO:0000256" key="7">
    <source>
        <dbReference type="ARBA" id="ARBA00022777"/>
    </source>
</evidence>
<dbReference type="SUPFAM" id="SSF53613">
    <property type="entry name" value="Ribokinase-like"/>
    <property type="match status" value="1"/>
</dbReference>
<evidence type="ECO:0000256" key="9">
    <source>
        <dbReference type="ARBA" id="ARBA00022842"/>
    </source>
</evidence>
<dbReference type="Gene3D" id="3.40.1190.20">
    <property type="match status" value="1"/>
</dbReference>
<dbReference type="GO" id="GO:0009228">
    <property type="term" value="P:thiamine biosynthetic process"/>
    <property type="evidence" value="ECO:0007669"/>
    <property type="project" value="UniProtKB-KW"/>
</dbReference>
<evidence type="ECO:0000256" key="4">
    <source>
        <dbReference type="ARBA" id="ARBA00022679"/>
    </source>
</evidence>
<dbReference type="InterPro" id="IPR029056">
    <property type="entry name" value="Ribokinase-like"/>
</dbReference>
<gene>
    <name evidence="11" type="primary">thiM</name>
    <name evidence="12" type="ORF">APZ00_14815</name>
</gene>
<feature type="binding site" evidence="11">
    <location>
        <position position="172"/>
    </location>
    <ligand>
        <name>ATP</name>
        <dbReference type="ChEBI" id="CHEBI:30616"/>
    </ligand>
</feature>
<dbReference type="InterPro" id="IPR000417">
    <property type="entry name" value="Hyethyz_kinase"/>
</dbReference>
<evidence type="ECO:0000313" key="12">
    <source>
        <dbReference type="EMBL" id="ALV28174.1"/>
    </source>
</evidence>
<dbReference type="PRINTS" id="PR01099">
    <property type="entry name" value="HYETHTZKNASE"/>
</dbReference>
<evidence type="ECO:0000313" key="13">
    <source>
        <dbReference type="Proteomes" id="UP000064921"/>
    </source>
</evidence>
<dbReference type="Proteomes" id="UP000064921">
    <property type="component" value="Chromosome"/>
</dbReference>
<comment type="cofactor">
    <cofactor evidence="2 11">
        <name>Mg(2+)</name>
        <dbReference type="ChEBI" id="CHEBI:18420"/>
    </cofactor>
</comment>
<comment type="pathway">
    <text evidence="3 11">Cofactor biosynthesis; thiamine diphosphate biosynthesis; 4-methyl-5-(2-phosphoethyl)-thiazole from 5-(2-hydroxyethyl)-4-methylthiazole: step 1/1.</text>
</comment>
<dbReference type="eggNOG" id="COG2145">
    <property type="taxonomic scope" value="Bacteria"/>
</dbReference>
<keyword evidence="5 11" id="KW-0479">Metal-binding</keyword>
<evidence type="ECO:0000256" key="10">
    <source>
        <dbReference type="ARBA" id="ARBA00022977"/>
    </source>
</evidence>
<dbReference type="KEGG" id="pphr:APZ00_14815"/>
<keyword evidence="4 11" id="KW-0808">Transferase</keyword>
<evidence type="ECO:0000256" key="2">
    <source>
        <dbReference type="ARBA" id="ARBA00001946"/>
    </source>
</evidence>
<dbReference type="GO" id="GO:0004417">
    <property type="term" value="F:hydroxyethylthiazole kinase activity"/>
    <property type="evidence" value="ECO:0007669"/>
    <property type="project" value="UniProtKB-UniRule"/>
</dbReference>
<keyword evidence="9 11" id="KW-0460">Magnesium</keyword>
<sequence>MGVPAGCAGLRGDGANSLNLIRLVPAEGFGMMSGQTARGAADAAARSHITADQLALRTAEVLEKIRVSAPRVHCLTNAVAQAFTANVLLALGAIPSMTISPEEVPFFTASAQALLVNLGTLDEARKEAANRAISIAAGEGKPWVLDPVFADRSPPRLSEARRLLALKPSLLKINAGELAALGGGASVLELSRQLGLPVAMTGAVDDISSGTQGLRLANGHPLMGKVTATGCAAGAVAAAALAVEPDPVMAAAAALSIMAIAGEMAAVTATGPGSFVPAFLDALYGLDAPQIGAHLRLA</sequence>
<dbReference type="GO" id="GO:0005524">
    <property type="term" value="F:ATP binding"/>
    <property type="evidence" value="ECO:0007669"/>
    <property type="project" value="UniProtKB-UniRule"/>
</dbReference>
<comment type="catalytic activity">
    <reaction evidence="1 11">
        <text>5-(2-hydroxyethyl)-4-methylthiazole + ATP = 4-methyl-5-(2-phosphooxyethyl)-thiazole + ADP + H(+)</text>
        <dbReference type="Rhea" id="RHEA:24212"/>
        <dbReference type="ChEBI" id="CHEBI:15378"/>
        <dbReference type="ChEBI" id="CHEBI:17957"/>
        <dbReference type="ChEBI" id="CHEBI:30616"/>
        <dbReference type="ChEBI" id="CHEBI:58296"/>
        <dbReference type="ChEBI" id="CHEBI:456216"/>
        <dbReference type="EC" id="2.7.1.50"/>
    </reaction>
</comment>
<dbReference type="UniPathway" id="UPA00060">
    <property type="reaction ID" value="UER00139"/>
</dbReference>
<feature type="binding site" evidence="11">
    <location>
        <position position="97"/>
    </location>
    <ligand>
        <name>substrate</name>
    </ligand>
</feature>
<comment type="similarity">
    <text evidence="11">Belongs to the Thz kinase family.</text>
</comment>
<dbReference type="CDD" id="cd01170">
    <property type="entry name" value="THZ_kinase"/>
    <property type="match status" value="1"/>
</dbReference>
<reference evidence="12 13" key="1">
    <citation type="submission" date="2015-10" db="EMBL/GenBank/DDBJ databases">
        <title>The world's first case of liver abscess caused by Pannonibacter phragmitetus.</title>
        <authorList>
            <person name="Ming D."/>
            <person name="Wang M."/>
            <person name="Zhou Y."/>
            <person name="Jiang T."/>
            <person name="Hu S."/>
        </authorList>
    </citation>
    <scope>NUCLEOTIDE SEQUENCE [LARGE SCALE GENOMIC DNA]</scope>
    <source>
        <strain evidence="12 13">31801</strain>
    </source>
</reference>
<dbReference type="NCBIfam" id="NF006830">
    <property type="entry name" value="PRK09355.1"/>
    <property type="match status" value="1"/>
</dbReference>
<dbReference type="STRING" id="121719.APZ00_14815"/>
<name>A0A0U3FPP5_9HYPH</name>
<evidence type="ECO:0000256" key="6">
    <source>
        <dbReference type="ARBA" id="ARBA00022741"/>
    </source>
</evidence>
<accession>A0A0U3FPP5</accession>
<dbReference type="HAMAP" id="MF_00228">
    <property type="entry name" value="Thz_kinase"/>
    <property type="match status" value="1"/>
</dbReference>
<dbReference type="AlphaFoldDB" id="A0A0U3FPP5"/>
<keyword evidence="13" id="KW-1185">Reference proteome</keyword>
<evidence type="ECO:0000256" key="5">
    <source>
        <dbReference type="ARBA" id="ARBA00022723"/>
    </source>
</evidence>
<comment type="function">
    <text evidence="11">Catalyzes the phosphorylation of the hydroxyl group of 4-methyl-5-beta-hydroxyethylthiazole (THZ).</text>
</comment>
<keyword evidence="7 11" id="KW-0418">Kinase</keyword>
<evidence type="ECO:0000256" key="1">
    <source>
        <dbReference type="ARBA" id="ARBA00001771"/>
    </source>
</evidence>
<feature type="binding site" evidence="11">
    <location>
        <position position="228"/>
    </location>
    <ligand>
        <name>substrate</name>
    </ligand>
</feature>
<dbReference type="Pfam" id="PF02110">
    <property type="entry name" value="HK"/>
    <property type="match status" value="1"/>
</dbReference>
<dbReference type="EMBL" id="CP013068">
    <property type="protein sequence ID" value="ALV28174.1"/>
    <property type="molecule type" value="Genomic_DNA"/>
</dbReference>